<dbReference type="InterPro" id="IPR002347">
    <property type="entry name" value="SDR_fam"/>
</dbReference>
<dbReference type="SUPFAM" id="SSF51735">
    <property type="entry name" value="NAD(P)-binding Rossmann-fold domains"/>
    <property type="match status" value="1"/>
</dbReference>
<dbReference type="PANTHER" id="PTHR44085:SF2">
    <property type="entry name" value="SEPIAPTERIN REDUCTASE"/>
    <property type="match status" value="1"/>
</dbReference>
<evidence type="ECO:0000256" key="1">
    <source>
        <dbReference type="ARBA" id="ARBA00004496"/>
    </source>
</evidence>
<dbReference type="AlphaFoldDB" id="A0A7V4U1T2"/>
<dbReference type="GO" id="GO:0005737">
    <property type="term" value="C:cytoplasm"/>
    <property type="evidence" value="ECO:0007669"/>
    <property type="project" value="UniProtKB-SubCell"/>
</dbReference>
<proteinExistence type="predicted"/>
<name>A0A7V4U1T2_CALAY</name>
<accession>A0A7V4U1T2</accession>
<sequence length="243" mass="26817">MQKVAIVTGGGTGIGKAITLEIARKKELPVYIVGRRLEPLQQTAALAPQFIRPVPADVSTEQGRNVIAESLSGETTVSVLVHNAAVLGPVKRLEKITLNEWRHHQSINVEGPLFLTQKLLPRLKGGRVLHISSGAAHHAYQGWGAYCTSKAALYMLYQVLKEELKQYNIAVGSVRPGVVDTPMQDQVRTASPEDFPAIERFFELKKSGQLLDPQVTAQIIVHILFDTSAEKFSEAEWDIYDLL</sequence>
<dbReference type="InterPro" id="IPR051721">
    <property type="entry name" value="Biopterin_syn/organic_redct"/>
</dbReference>
<dbReference type="PANTHER" id="PTHR44085">
    <property type="entry name" value="SEPIAPTERIN REDUCTASE"/>
    <property type="match status" value="1"/>
</dbReference>
<comment type="subcellular location">
    <subcellularLocation>
        <location evidence="1">Cytoplasm</location>
    </subcellularLocation>
</comment>
<organism evidence="5">
    <name type="scientific">Caldithrix abyssi</name>
    <dbReference type="NCBI Taxonomy" id="187145"/>
    <lineage>
        <taxon>Bacteria</taxon>
        <taxon>Pseudomonadati</taxon>
        <taxon>Calditrichota</taxon>
        <taxon>Calditrichia</taxon>
        <taxon>Calditrichales</taxon>
        <taxon>Calditrichaceae</taxon>
        <taxon>Caldithrix</taxon>
    </lineage>
</organism>
<protein>
    <submittedName>
        <fullName evidence="5">SDR family NAD(P)-dependent oxidoreductase</fullName>
    </submittedName>
</protein>
<dbReference type="PRINTS" id="PR00081">
    <property type="entry name" value="GDHRDH"/>
</dbReference>
<dbReference type="Pfam" id="PF00106">
    <property type="entry name" value="adh_short"/>
    <property type="match status" value="1"/>
</dbReference>
<keyword evidence="4" id="KW-0560">Oxidoreductase</keyword>
<comment type="caution">
    <text evidence="5">The sequence shown here is derived from an EMBL/GenBank/DDBJ whole genome shotgun (WGS) entry which is preliminary data.</text>
</comment>
<dbReference type="Proteomes" id="UP000885779">
    <property type="component" value="Unassembled WGS sequence"/>
</dbReference>
<evidence type="ECO:0000256" key="2">
    <source>
        <dbReference type="ARBA" id="ARBA00022490"/>
    </source>
</evidence>
<keyword evidence="3" id="KW-0521">NADP</keyword>
<dbReference type="Gene3D" id="3.40.50.720">
    <property type="entry name" value="NAD(P)-binding Rossmann-like Domain"/>
    <property type="match status" value="1"/>
</dbReference>
<evidence type="ECO:0000313" key="5">
    <source>
        <dbReference type="EMBL" id="HGY56333.1"/>
    </source>
</evidence>
<gene>
    <name evidence="5" type="ORF">ENK44_11550</name>
</gene>
<dbReference type="EMBL" id="DRQG01000108">
    <property type="protein sequence ID" value="HGY56333.1"/>
    <property type="molecule type" value="Genomic_DNA"/>
</dbReference>
<keyword evidence="2" id="KW-0963">Cytoplasm</keyword>
<dbReference type="InterPro" id="IPR036291">
    <property type="entry name" value="NAD(P)-bd_dom_sf"/>
</dbReference>
<evidence type="ECO:0000256" key="4">
    <source>
        <dbReference type="ARBA" id="ARBA00023002"/>
    </source>
</evidence>
<evidence type="ECO:0000256" key="3">
    <source>
        <dbReference type="ARBA" id="ARBA00022857"/>
    </source>
</evidence>
<dbReference type="GO" id="GO:0006729">
    <property type="term" value="P:tetrahydrobiopterin biosynthetic process"/>
    <property type="evidence" value="ECO:0007669"/>
    <property type="project" value="TreeGrafter"/>
</dbReference>
<reference evidence="5" key="1">
    <citation type="journal article" date="2020" name="mSystems">
        <title>Genome- and Community-Level Interaction Insights into Carbon Utilization and Element Cycling Functions of Hydrothermarchaeota in Hydrothermal Sediment.</title>
        <authorList>
            <person name="Zhou Z."/>
            <person name="Liu Y."/>
            <person name="Xu W."/>
            <person name="Pan J."/>
            <person name="Luo Z.H."/>
            <person name="Li M."/>
        </authorList>
    </citation>
    <scope>NUCLEOTIDE SEQUENCE [LARGE SCALE GENOMIC DNA]</scope>
    <source>
        <strain evidence="5">HyVt-577</strain>
    </source>
</reference>
<dbReference type="GO" id="GO:0004757">
    <property type="term" value="F:sepiapterin reductase (NADP+) activity"/>
    <property type="evidence" value="ECO:0007669"/>
    <property type="project" value="TreeGrafter"/>
</dbReference>